<evidence type="ECO:0000256" key="6">
    <source>
        <dbReference type="SAM" id="Phobius"/>
    </source>
</evidence>
<proteinExistence type="predicted"/>
<comment type="subcellular location">
    <subcellularLocation>
        <location evidence="1">Membrane</location>
        <topology evidence="1">Multi-pass membrane protein</topology>
    </subcellularLocation>
</comment>
<organism evidence="7 8">
    <name type="scientific">Lipomyces starkeyi NRRL Y-11557</name>
    <dbReference type="NCBI Taxonomy" id="675824"/>
    <lineage>
        <taxon>Eukaryota</taxon>
        <taxon>Fungi</taxon>
        <taxon>Dikarya</taxon>
        <taxon>Ascomycota</taxon>
        <taxon>Saccharomycotina</taxon>
        <taxon>Lipomycetes</taxon>
        <taxon>Lipomycetales</taxon>
        <taxon>Lipomycetaceae</taxon>
        <taxon>Lipomyces</taxon>
    </lineage>
</organism>
<feature type="transmembrane region" description="Helical" evidence="6">
    <location>
        <begin position="106"/>
        <end position="125"/>
    </location>
</feature>
<feature type="transmembrane region" description="Helical" evidence="6">
    <location>
        <begin position="308"/>
        <end position="328"/>
    </location>
</feature>
<dbReference type="Gene3D" id="1.20.1250.20">
    <property type="entry name" value="MFS general substrate transporter like domains"/>
    <property type="match status" value="2"/>
</dbReference>
<dbReference type="FunFam" id="1.20.1250.20:FF:000013">
    <property type="entry name" value="MFS general substrate transporter"/>
    <property type="match status" value="1"/>
</dbReference>
<feature type="transmembrane region" description="Helical" evidence="6">
    <location>
        <begin position="137"/>
        <end position="157"/>
    </location>
</feature>
<feature type="transmembrane region" description="Helical" evidence="6">
    <location>
        <begin position="163"/>
        <end position="188"/>
    </location>
</feature>
<dbReference type="OrthoDB" id="2985014at2759"/>
<sequence length="488" mass="54222">MAEIEKENLLEEHSPETNRGYHFVHIDLAIQKRVVRKLDRNLMSLVVVLYLMSFLDRANIGNAETAGMSKDLHMSNAQFQWLLTIFYIPYILFEWLALMWKIVPPHIWAFATVLVWGVASTLQAAAFNWRGMMVCRFFLALAEAAYGPGIPYLLSFFYMRNEIGLRCGIFLSAAPFATCFAGALAYGITLGATQLPQWRILFLVEGLPSILMAFVAFFFLPDSPEKSRFLTQEEKNVATARAIRQVGQTGATRVESISLKDVGEALIDPKNWLTALMYFSCNVSFSSLPVFLPTILNQMDFTTLNAQGFSAPPYFLSFVICIASTWIADRTSQRGLVIVFLSCIGGTGYVLLATCRSVGVRYFGIVLAAAGIFPAISNLLPWVLNNQGTDTKRGVGIAMLQMVGQCGPILGTRLYPAAEKPLYVKGMAVCASFMFFNAILALALRTYLSWKNKKASEREAEASFAEESDGKQQTVAVENEGYGFRNIL</sequence>
<keyword evidence="8" id="KW-1185">Reference proteome</keyword>
<keyword evidence="3 6" id="KW-0812">Transmembrane</keyword>
<evidence type="ECO:0000256" key="3">
    <source>
        <dbReference type="ARBA" id="ARBA00022692"/>
    </source>
</evidence>
<evidence type="ECO:0008006" key="9">
    <source>
        <dbReference type="Google" id="ProtNLM"/>
    </source>
</evidence>
<feature type="transmembrane region" description="Helical" evidence="6">
    <location>
        <begin position="81"/>
        <end position="100"/>
    </location>
</feature>
<feature type="transmembrane region" description="Helical" evidence="6">
    <location>
        <begin position="422"/>
        <end position="444"/>
    </location>
</feature>
<reference evidence="7 8" key="1">
    <citation type="journal article" date="2016" name="Proc. Natl. Acad. Sci. U.S.A.">
        <title>Comparative genomics of biotechnologically important yeasts.</title>
        <authorList>
            <person name="Riley R."/>
            <person name="Haridas S."/>
            <person name="Wolfe K.H."/>
            <person name="Lopes M.R."/>
            <person name="Hittinger C.T."/>
            <person name="Goeker M."/>
            <person name="Salamov A.A."/>
            <person name="Wisecaver J.H."/>
            <person name="Long T.M."/>
            <person name="Calvey C.H."/>
            <person name="Aerts A.L."/>
            <person name="Barry K.W."/>
            <person name="Choi C."/>
            <person name="Clum A."/>
            <person name="Coughlan A.Y."/>
            <person name="Deshpande S."/>
            <person name="Douglass A.P."/>
            <person name="Hanson S.J."/>
            <person name="Klenk H.-P."/>
            <person name="LaButti K.M."/>
            <person name="Lapidus A."/>
            <person name="Lindquist E.A."/>
            <person name="Lipzen A.M."/>
            <person name="Meier-Kolthoff J.P."/>
            <person name="Ohm R.A."/>
            <person name="Otillar R.P."/>
            <person name="Pangilinan J.L."/>
            <person name="Peng Y."/>
            <person name="Rokas A."/>
            <person name="Rosa C.A."/>
            <person name="Scheuner C."/>
            <person name="Sibirny A.A."/>
            <person name="Slot J.C."/>
            <person name="Stielow J.B."/>
            <person name="Sun H."/>
            <person name="Kurtzman C.P."/>
            <person name="Blackwell M."/>
            <person name="Grigoriev I.V."/>
            <person name="Jeffries T.W."/>
        </authorList>
    </citation>
    <scope>NUCLEOTIDE SEQUENCE [LARGE SCALE GENOMIC DNA]</scope>
    <source>
        <strain evidence="7 8">NRRL Y-11557</strain>
    </source>
</reference>
<keyword evidence="5 6" id="KW-0472">Membrane</keyword>
<feature type="transmembrane region" description="Helical" evidence="6">
    <location>
        <begin position="42"/>
        <end position="60"/>
    </location>
</feature>
<feature type="transmembrane region" description="Helical" evidence="6">
    <location>
        <begin position="362"/>
        <end position="384"/>
    </location>
</feature>
<dbReference type="STRING" id="675824.A0A1E3Q8U9"/>
<dbReference type="GO" id="GO:0022857">
    <property type="term" value="F:transmembrane transporter activity"/>
    <property type="evidence" value="ECO:0007669"/>
    <property type="project" value="InterPro"/>
</dbReference>
<feature type="transmembrane region" description="Helical" evidence="6">
    <location>
        <begin position="275"/>
        <end position="296"/>
    </location>
</feature>
<feature type="transmembrane region" description="Helical" evidence="6">
    <location>
        <begin position="200"/>
        <end position="220"/>
    </location>
</feature>
<dbReference type="InterPro" id="IPR036259">
    <property type="entry name" value="MFS_trans_sf"/>
</dbReference>
<dbReference type="PANTHER" id="PTHR43791">
    <property type="entry name" value="PERMEASE-RELATED"/>
    <property type="match status" value="1"/>
</dbReference>
<gene>
    <name evidence="7" type="ORF">LIPSTDRAFT_2651</name>
</gene>
<feature type="transmembrane region" description="Helical" evidence="6">
    <location>
        <begin position="334"/>
        <end position="355"/>
    </location>
</feature>
<dbReference type="FunFam" id="1.20.1250.20:FF:000018">
    <property type="entry name" value="MFS transporter permease"/>
    <property type="match status" value="1"/>
</dbReference>
<dbReference type="AlphaFoldDB" id="A0A1E3Q8U9"/>
<name>A0A1E3Q8U9_LIPST</name>
<keyword evidence="4 6" id="KW-1133">Transmembrane helix</keyword>
<dbReference type="InterPro" id="IPR011701">
    <property type="entry name" value="MFS"/>
</dbReference>
<dbReference type="Pfam" id="PF07690">
    <property type="entry name" value="MFS_1"/>
    <property type="match status" value="1"/>
</dbReference>
<dbReference type="Proteomes" id="UP000094385">
    <property type="component" value="Unassembled WGS sequence"/>
</dbReference>
<evidence type="ECO:0000313" key="8">
    <source>
        <dbReference type="Proteomes" id="UP000094385"/>
    </source>
</evidence>
<evidence type="ECO:0000256" key="1">
    <source>
        <dbReference type="ARBA" id="ARBA00004141"/>
    </source>
</evidence>
<evidence type="ECO:0000256" key="4">
    <source>
        <dbReference type="ARBA" id="ARBA00022989"/>
    </source>
</evidence>
<protein>
    <recommendedName>
        <fullName evidence="9">Major facilitator superfamily (MFS) profile domain-containing protein</fullName>
    </recommendedName>
</protein>
<keyword evidence="2" id="KW-0813">Transport</keyword>
<dbReference type="SUPFAM" id="SSF103473">
    <property type="entry name" value="MFS general substrate transporter"/>
    <property type="match status" value="1"/>
</dbReference>
<accession>A0A1E3Q8U9</accession>
<dbReference type="PANTHER" id="PTHR43791:SF36">
    <property type="entry name" value="TRANSPORTER, PUTATIVE (AFU_ORTHOLOGUE AFUA_6G08340)-RELATED"/>
    <property type="match status" value="1"/>
</dbReference>
<dbReference type="EMBL" id="KV454293">
    <property type="protein sequence ID" value="ODQ73417.1"/>
    <property type="molecule type" value="Genomic_DNA"/>
</dbReference>
<evidence type="ECO:0000256" key="2">
    <source>
        <dbReference type="ARBA" id="ARBA00022448"/>
    </source>
</evidence>
<evidence type="ECO:0000256" key="5">
    <source>
        <dbReference type="ARBA" id="ARBA00023136"/>
    </source>
</evidence>
<dbReference type="GO" id="GO:0016020">
    <property type="term" value="C:membrane"/>
    <property type="evidence" value="ECO:0007669"/>
    <property type="project" value="UniProtKB-SubCell"/>
</dbReference>
<evidence type="ECO:0000313" key="7">
    <source>
        <dbReference type="EMBL" id="ODQ73417.1"/>
    </source>
</evidence>